<evidence type="ECO:0000313" key="1">
    <source>
        <dbReference type="EMBL" id="OMP07082.1"/>
    </source>
</evidence>
<dbReference type="Proteomes" id="UP000187203">
    <property type="component" value="Unassembled WGS sequence"/>
</dbReference>
<name>A0A1R3KJ17_9ROSI</name>
<sequence>MREEIESSVCHGEWRSLRESRGGGLVGRGFYVFLCSVYSGVDFCMEGSIFGGVAGERGESLLRGRGFFFIDPPREKVEETVSSVREKKLENVNPPEGEEVVAVLGCEDCVFKAFDELSWPDDEVAKILCQDAYLNA</sequence>
<accession>A0A1R3KJ17</accession>
<dbReference type="AlphaFoldDB" id="A0A1R3KJ17"/>
<evidence type="ECO:0000313" key="2">
    <source>
        <dbReference type="Proteomes" id="UP000187203"/>
    </source>
</evidence>
<proteinExistence type="predicted"/>
<dbReference type="EMBL" id="AWUE01013417">
    <property type="protein sequence ID" value="OMP07082.1"/>
    <property type="molecule type" value="Genomic_DNA"/>
</dbReference>
<reference evidence="2" key="1">
    <citation type="submission" date="2013-09" db="EMBL/GenBank/DDBJ databases">
        <title>Corchorus olitorius genome sequencing.</title>
        <authorList>
            <person name="Alam M."/>
            <person name="Haque M.S."/>
            <person name="Islam M.S."/>
            <person name="Emdad E.M."/>
            <person name="Islam M.M."/>
            <person name="Ahmed B."/>
            <person name="Halim A."/>
            <person name="Hossen Q.M.M."/>
            <person name="Hossain M.Z."/>
            <person name="Ahmed R."/>
            <person name="Khan M.M."/>
            <person name="Islam R."/>
            <person name="Rashid M.M."/>
            <person name="Khan S.A."/>
            <person name="Rahman M.S."/>
            <person name="Alam M."/>
            <person name="Yahiya A.S."/>
            <person name="Khan M.S."/>
            <person name="Azam M.S."/>
            <person name="Haque T."/>
            <person name="Lashkar M.Z.H."/>
            <person name="Akhand A.I."/>
            <person name="Morshed G."/>
            <person name="Roy S."/>
            <person name="Uddin K.S."/>
            <person name="Rabeya T."/>
            <person name="Hossain A.S."/>
            <person name="Chowdhury A."/>
            <person name="Snigdha A.R."/>
            <person name="Mortoza M.S."/>
            <person name="Matin S.A."/>
            <person name="Hoque S.M.E."/>
            <person name="Islam M.K."/>
            <person name="Roy D.K."/>
            <person name="Haider R."/>
            <person name="Moosa M.M."/>
            <person name="Elias S.M."/>
            <person name="Hasan A.M."/>
            <person name="Jahan S."/>
            <person name="Shafiuddin M."/>
            <person name="Mahmood N."/>
            <person name="Shommy N.S."/>
        </authorList>
    </citation>
    <scope>NUCLEOTIDE SEQUENCE [LARGE SCALE GENOMIC DNA]</scope>
    <source>
        <strain evidence="2">cv. O-4</strain>
    </source>
</reference>
<comment type="caution">
    <text evidence="1">The sequence shown here is derived from an EMBL/GenBank/DDBJ whole genome shotgun (WGS) entry which is preliminary data.</text>
</comment>
<protein>
    <submittedName>
        <fullName evidence="1">Uncharacterized protein</fullName>
    </submittedName>
</protein>
<gene>
    <name evidence="1" type="ORF">COLO4_07644</name>
</gene>
<organism evidence="1 2">
    <name type="scientific">Corchorus olitorius</name>
    <dbReference type="NCBI Taxonomy" id="93759"/>
    <lineage>
        <taxon>Eukaryota</taxon>
        <taxon>Viridiplantae</taxon>
        <taxon>Streptophyta</taxon>
        <taxon>Embryophyta</taxon>
        <taxon>Tracheophyta</taxon>
        <taxon>Spermatophyta</taxon>
        <taxon>Magnoliopsida</taxon>
        <taxon>eudicotyledons</taxon>
        <taxon>Gunneridae</taxon>
        <taxon>Pentapetalae</taxon>
        <taxon>rosids</taxon>
        <taxon>malvids</taxon>
        <taxon>Malvales</taxon>
        <taxon>Malvaceae</taxon>
        <taxon>Grewioideae</taxon>
        <taxon>Apeibeae</taxon>
        <taxon>Corchorus</taxon>
    </lineage>
</organism>
<keyword evidence="2" id="KW-1185">Reference proteome</keyword>